<dbReference type="PROSITE" id="PS00028">
    <property type="entry name" value="ZINC_FINGER_C2H2_1"/>
    <property type="match status" value="1"/>
</dbReference>
<dbReference type="SUPFAM" id="SSF57667">
    <property type="entry name" value="beta-beta-alpha zinc fingers"/>
    <property type="match status" value="2"/>
</dbReference>
<protein>
    <recommendedName>
        <fullName evidence="7">C2H2-type domain-containing protein</fullName>
    </recommendedName>
</protein>
<evidence type="ECO:0000256" key="4">
    <source>
        <dbReference type="ARBA" id="ARBA00022833"/>
    </source>
</evidence>
<keyword evidence="4" id="KW-0862">Zinc</keyword>
<comment type="caution">
    <text evidence="8">The sequence shown here is derived from an EMBL/GenBank/DDBJ whole genome shotgun (WGS) entry which is preliminary data.</text>
</comment>
<feature type="compositionally biased region" description="Basic and acidic residues" evidence="6">
    <location>
        <begin position="1093"/>
        <end position="1104"/>
    </location>
</feature>
<reference evidence="8 9" key="1">
    <citation type="journal article" date="2023" name="G3 (Bethesda)">
        <title>A chromosome-level genome assembly of Zasmidium syzygii isolated from banana leaves.</title>
        <authorList>
            <person name="van Westerhoven A.C."/>
            <person name="Mehrabi R."/>
            <person name="Talebi R."/>
            <person name="Steentjes M.B.F."/>
            <person name="Corcolon B."/>
            <person name="Chong P.A."/>
            <person name="Kema G.H.J."/>
            <person name="Seidl M.F."/>
        </authorList>
    </citation>
    <scope>NUCLEOTIDE SEQUENCE [LARGE SCALE GENOMIC DNA]</scope>
    <source>
        <strain evidence="8 9">P124</strain>
    </source>
</reference>
<feature type="compositionally biased region" description="Basic and acidic residues" evidence="6">
    <location>
        <begin position="838"/>
        <end position="851"/>
    </location>
</feature>
<dbReference type="PROSITE" id="PS50157">
    <property type="entry name" value="ZINC_FINGER_C2H2_2"/>
    <property type="match status" value="1"/>
</dbReference>
<evidence type="ECO:0000256" key="3">
    <source>
        <dbReference type="ARBA" id="ARBA00022771"/>
    </source>
</evidence>
<feature type="compositionally biased region" description="Polar residues" evidence="6">
    <location>
        <begin position="378"/>
        <end position="405"/>
    </location>
</feature>
<evidence type="ECO:0000256" key="6">
    <source>
        <dbReference type="SAM" id="MobiDB-lite"/>
    </source>
</evidence>
<evidence type="ECO:0000313" key="9">
    <source>
        <dbReference type="Proteomes" id="UP001305779"/>
    </source>
</evidence>
<dbReference type="PANTHER" id="PTHR24408:SF58">
    <property type="entry name" value="TRANSCRIPTION FACTOR (TFIIIA), PUTATIVE (AFU_ORTHOLOGUE AFUA_1G05150)-RELATED"/>
    <property type="match status" value="1"/>
</dbReference>
<feature type="region of interest" description="Disordered" evidence="6">
    <location>
        <begin position="914"/>
        <end position="1104"/>
    </location>
</feature>
<evidence type="ECO:0000259" key="7">
    <source>
        <dbReference type="PROSITE" id="PS50157"/>
    </source>
</evidence>
<dbReference type="Proteomes" id="UP001305779">
    <property type="component" value="Unassembled WGS sequence"/>
</dbReference>
<organism evidence="8 9">
    <name type="scientific">Zasmidium cellare</name>
    <name type="common">Wine cellar mold</name>
    <name type="synonym">Racodium cellare</name>
    <dbReference type="NCBI Taxonomy" id="395010"/>
    <lineage>
        <taxon>Eukaryota</taxon>
        <taxon>Fungi</taxon>
        <taxon>Dikarya</taxon>
        <taxon>Ascomycota</taxon>
        <taxon>Pezizomycotina</taxon>
        <taxon>Dothideomycetes</taxon>
        <taxon>Dothideomycetidae</taxon>
        <taxon>Mycosphaerellales</taxon>
        <taxon>Mycosphaerellaceae</taxon>
        <taxon>Zasmidium</taxon>
    </lineage>
</organism>
<keyword evidence="3 5" id="KW-0863">Zinc-finger</keyword>
<feature type="compositionally biased region" description="Basic and acidic residues" evidence="6">
    <location>
        <begin position="598"/>
        <end position="617"/>
    </location>
</feature>
<evidence type="ECO:0000256" key="1">
    <source>
        <dbReference type="ARBA" id="ARBA00022723"/>
    </source>
</evidence>
<dbReference type="InterPro" id="IPR036236">
    <property type="entry name" value="Znf_C2H2_sf"/>
</dbReference>
<feature type="compositionally biased region" description="Polar residues" evidence="6">
    <location>
        <begin position="975"/>
        <end position="994"/>
    </location>
</feature>
<feature type="domain" description="C2H2-type" evidence="7">
    <location>
        <begin position="259"/>
        <end position="286"/>
    </location>
</feature>
<dbReference type="SMART" id="SM00355">
    <property type="entry name" value="ZnF_C2H2"/>
    <property type="match status" value="5"/>
</dbReference>
<feature type="compositionally biased region" description="Polar residues" evidence="6">
    <location>
        <begin position="44"/>
        <end position="77"/>
    </location>
</feature>
<dbReference type="EMBL" id="JAXOVC010000002">
    <property type="protein sequence ID" value="KAK4505478.1"/>
    <property type="molecule type" value="Genomic_DNA"/>
</dbReference>
<dbReference type="InterPro" id="IPR013087">
    <property type="entry name" value="Znf_C2H2_type"/>
</dbReference>
<keyword evidence="2" id="KW-0677">Repeat</keyword>
<feature type="region of interest" description="Disordered" evidence="6">
    <location>
        <begin position="838"/>
        <end position="885"/>
    </location>
</feature>
<dbReference type="Gene3D" id="3.40.50.1580">
    <property type="entry name" value="Nucleoside phosphorylase domain"/>
    <property type="match status" value="1"/>
</dbReference>
<keyword evidence="9" id="KW-1185">Reference proteome</keyword>
<feature type="region of interest" description="Disordered" evidence="6">
    <location>
        <begin position="1"/>
        <end position="118"/>
    </location>
</feature>
<feature type="compositionally biased region" description="Polar residues" evidence="6">
    <location>
        <begin position="102"/>
        <end position="111"/>
    </location>
</feature>
<dbReference type="PANTHER" id="PTHR24408">
    <property type="entry name" value="ZINC FINGER PROTEIN"/>
    <property type="match status" value="1"/>
</dbReference>
<dbReference type="InterPro" id="IPR035994">
    <property type="entry name" value="Nucleoside_phosphorylase_sf"/>
</dbReference>
<sequence length="1448" mass="158951">MDTERPQDVRQPTSYSHDEPAWLPPPPLYSMPNFERQTHPKPNESFSQPTKTASNSVTSLLTPPVSGSSQRNASSTDDPYGQDEAADPTQRGWGIWSPPPVASSTHPSTGASGLTLPSLSSLDLSYEPPYAATQPYFVDEHPFPNTWGSPPASAVVSEIPKSTLDRPPAFSLFSLSLDRPFVNPDLIDPASIDAYFGQDSSHRPQSTLSHSSPVLSNLSNPGGTSHEVIPASNSGHAAKSHQLYGYHSQELDPQNDRPFRCDQCPQTFNRNHDLKRHKRIHLASRPFPCGHCGKSFSLRDALKPSDAVPTSPTSVHANDGGHDTNVEEDEGTVPQNLWKTYPAEKLFPGDPDAVLVPEYGVTKDDEQSAGKHYPSPQPISSGSNSWLSPHNRSQASSFGSTNKSVPSPMFYPTPTSSVSSGSRSSTYTAGDSNRGLCPIATCGRHVKDLKAHMLTHQTERPEKCPISTCEYHIKGFARKYDKNRHTLTHYKGLMVCGFCPGAGSAAEKSFNRADVFKRHLTSVHGVEQVPPNARKRSAPMDKQSELHSTKLSGMCSVCGNTFESAQVFYEHLDDCMIKKIEQPDLPFAAGAEDPMSFPEERGVGTKDTHLGHPKHDPPAPTSVPLRTGSSLTWEDLLSRASDKALTQDSEVLKSSAVRDQVMAQREVIGFEMEDARCWDTFPTIAVKSVCDYADSHKDKQWQALQESDLQAIPSVDSEDSGYGSVYDFIRAQAWPGKDATLKGPHDNIPDWAAEDSITVTREEVIRRTETEATSLEQPKHGSPASVNGAADSVLVRQLFDTSDMPSESEIATRVRIEAMEKAEIANSRDSGYYGAEEYPHARVSKPQDQDRLTPQTESDEPLTIDRALPSQRHPTDIGDDDTDTSITQVGTEAASAQRLAELRDIISDLQQRTESLLRRTRPRAHASGESSPRDSTQRHSSRSHSSPPPFERLRGDDLVSQDADAEGPGLEESPGTPSSDVLSTPTPSPSNRSDSGAPYNRSRRFFSPRDTTRSRSEPPRRRRSAPATAGAIHLHNSQTAAAGSFNANRAQDNQANGKKSTQKRKVPHDEGQYSGDGDQNNRPSGPKRCKLTGRQDDGSDKERFPCIFHAGQPERYKMDDKKYEYISQLLRHLRRHDFYACAKCYTKFEDGEAQDLHAHENPCLKSCRSKRCTRFLPAGTVREAACECIVSPEQQWRQLFLLQYPNLSVPDLAQFQSQTIVQEVDPVSDGMALDGLWSDFASGFGLPPPEQEGMNDATSDDTVFNSIEMLDFPGGQVNTSNGFAQPVNQNIDPQQFGLPLPGPSVVEANGASREPHDVPPPPQPNIQIDENFFTEVQTLRERVVLLEQRLSQPSDREQDLEMVLGNVWQALVRTRSADAQPESPVWRLVRRFAGSILSTVPRSSAESQPTGTQTAPSSFQWQDLLGACGPPVPSGSRTGGDSGYGSLP</sequence>
<name>A0ABR0EX99_ZASCE</name>
<feature type="compositionally biased region" description="Gly residues" evidence="6">
    <location>
        <begin position="1437"/>
        <end position="1448"/>
    </location>
</feature>
<evidence type="ECO:0000256" key="5">
    <source>
        <dbReference type="PROSITE-ProRule" id="PRU00042"/>
    </source>
</evidence>
<feature type="region of interest" description="Disordered" evidence="6">
    <location>
        <begin position="302"/>
        <end position="333"/>
    </location>
</feature>
<evidence type="ECO:0000256" key="2">
    <source>
        <dbReference type="ARBA" id="ARBA00022737"/>
    </source>
</evidence>
<feature type="region of interest" description="Disordered" evidence="6">
    <location>
        <begin position="363"/>
        <end position="430"/>
    </location>
</feature>
<keyword evidence="1" id="KW-0479">Metal-binding</keyword>
<evidence type="ECO:0000313" key="8">
    <source>
        <dbReference type="EMBL" id="KAK4505478.1"/>
    </source>
</evidence>
<gene>
    <name evidence="8" type="ORF">PRZ48_003441</name>
</gene>
<feature type="compositionally biased region" description="Polar residues" evidence="6">
    <location>
        <begin position="1035"/>
        <end position="1059"/>
    </location>
</feature>
<proteinExistence type="predicted"/>
<feature type="compositionally biased region" description="Polar residues" evidence="6">
    <location>
        <begin position="203"/>
        <end position="223"/>
    </location>
</feature>
<feature type="region of interest" description="Disordered" evidence="6">
    <location>
        <begin position="1423"/>
        <end position="1448"/>
    </location>
</feature>
<feature type="region of interest" description="Disordered" evidence="6">
    <location>
        <begin position="769"/>
        <end position="788"/>
    </location>
</feature>
<dbReference type="Gene3D" id="3.30.160.60">
    <property type="entry name" value="Classic Zinc Finger"/>
    <property type="match status" value="2"/>
</dbReference>
<feature type="compositionally biased region" description="Low complexity" evidence="6">
    <location>
        <begin position="413"/>
        <end position="428"/>
    </location>
</feature>
<accession>A0ABR0EX99</accession>
<feature type="region of interest" description="Disordered" evidence="6">
    <location>
        <begin position="589"/>
        <end position="627"/>
    </location>
</feature>
<feature type="compositionally biased region" description="Basic and acidic residues" evidence="6">
    <location>
        <begin position="1010"/>
        <end position="1019"/>
    </location>
</feature>
<feature type="region of interest" description="Disordered" evidence="6">
    <location>
        <begin position="197"/>
        <end position="240"/>
    </location>
</feature>